<gene>
    <name evidence="2" type="ORF">VP01_1237g4</name>
</gene>
<feature type="transmembrane region" description="Helical" evidence="1">
    <location>
        <begin position="12"/>
        <end position="28"/>
    </location>
</feature>
<proteinExistence type="predicted"/>
<keyword evidence="3" id="KW-1185">Reference proteome</keyword>
<evidence type="ECO:0000313" key="3">
    <source>
        <dbReference type="Proteomes" id="UP000037035"/>
    </source>
</evidence>
<feature type="transmembrane region" description="Helical" evidence="1">
    <location>
        <begin position="411"/>
        <end position="429"/>
    </location>
</feature>
<accession>A0A0L6VPY2</accession>
<keyword evidence="1" id="KW-0812">Transmembrane</keyword>
<feature type="transmembrane region" description="Helical" evidence="1">
    <location>
        <begin position="40"/>
        <end position="64"/>
    </location>
</feature>
<dbReference type="AlphaFoldDB" id="A0A0L6VPY2"/>
<feature type="transmembrane region" description="Helical" evidence="1">
    <location>
        <begin position="70"/>
        <end position="88"/>
    </location>
</feature>
<protein>
    <submittedName>
        <fullName evidence="2">Uncharacterized protein</fullName>
    </submittedName>
</protein>
<dbReference type="EMBL" id="LAVV01002643">
    <property type="protein sequence ID" value="KNZ62677.1"/>
    <property type="molecule type" value="Genomic_DNA"/>
</dbReference>
<keyword evidence="1" id="KW-0472">Membrane</keyword>
<feature type="transmembrane region" description="Helical" evidence="1">
    <location>
        <begin position="123"/>
        <end position="152"/>
    </location>
</feature>
<feature type="transmembrane region" description="Helical" evidence="1">
    <location>
        <begin position="100"/>
        <end position="117"/>
    </location>
</feature>
<feature type="transmembrane region" description="Helical" evidence="1">
    <location>
        <begin position="435"/>
        <end position="460"/>
    </location>
</feature>
<evidence type="ECO:0000256" key="1">
    <source>
        <dbReference type="SAM" id="Phobius"/>
    </source>
</evidence>
<sequence length="507" mass="59735">MIPFDYYYCYCYYYFILVWFQILLFSLSPSLSHTQKSKTLFLAFGSLSHFCLLVFFLLLTWLSLPFDSHTYAGLYFFLLFFGMCKLSYISAHYPQHVNHHWTSSLLSLQVVMYYRYILVEKTLVLFLLVSYIQAGDGLAFNCMLFFFVFILAQTRSQSNRPAIPQAATLSSSSPQIKLVHQVIAYSLFEEFCSFYYTEITPQNRHFPLHSFYSMIFTQHMLNHHNCLRQNSNHVKYPYIVIESAHIICNNIHFQSSEKAVSSSETYKTSPFLGSFPTDTWISCKFPHTSCIFFFPAYFGLLKEMSTFIQLTWLSFFFSFLKKRLKKKEKWKNIEFYLLIRQTGNMWKFQLQLGSLGDPFGIPSTFNVLICVKIINHSQIIIFINSIHMLKFRNRTSKQKINYKKKKVIYKWIRRMLFTLLNIVCFEVPQEANSGSLVYCIIFISNYFIMLPSCTIIVHLFTSIHSMFLWHHGALLWLIIVFTEKLGLHQPPFSPGKFHPFPHLLPPP</sequence>
<name>A0A0L6VPY2_9BASI</name>
<evidence type="ECO:0000313" key="2">
    <source>
        <dbReference type="EMBL" id="KNZ62677.1"/>
    </source>
</evidence>
<keyword evidence="1" id="KW-1133">Transmembrane helix</keyword>
<comment type="caution">
    <text evidence="2">The sequence shown here is derived from an EMBL/GenBank/DDBJ whole genome shotgun (WGS) entry which is preliminary data.</text>
</comment>
<feature type="transmembrane region" description="Helical" evidence="1">
    <location>
        <begin position="467"/>
        <end position="487"/>
    </location>
</feature>
<reference evidence="2 3" key="1">
    <citation type="submission" date="2015-08" db="EMBL/GenBank/DDBJ databases">
        <title>Next Generation Sequencing and Analysis of the Genome of Puccinia sorghi L Schw, the Causal Agent of Maize Common Rust.</title>
        <authorList>
            <person name="Rochi L."/>
            <person name="Burguener G."/>
            <person name="Darino M."/>
            <person name="Turjanski A."/>
            <person name="Kreff E."/>
            <person name="Dieguez M.J."/>
            <person name="Sacco F."/>
        </authorList>
    </citation>
    <scope>NUCLEOTIDE SEQUENCE [LARGE SCALE GENOMIC DNA]</scope>
    <source>
        <strain evidence="2 3">RO10H11247</strain>
    </source>
</reference>
<dbReference type="VEuPathDB" id="FungiDB:VP01_1237g4"/>
<organism evidence="2 3">
    <name type="scientific">Puccinia sorghi</name>
    <dbReference type="NCBI Taxonomy" id="27349"/>
    <lineage>
        <taxon>Eukaryota</taxon>
        <taxon>Fungi</taxon>
        <taxon>Dikarya</taxon>
        <taxon>Basidiomycota</taxon>
        <taxon>Pucciniomycotina</taxon>
        <taxon>Pucciniomycetes</taxon>
        <taxon>Pucciniales</taxon>
        <taxon>Pucciniaceae</taxon>
        <taxon>Puccinia</taxon>
    </lineage>
</organism>
<dbReference type="Proteomes" id="UP000037035">
    <property type="component" value="Unassembled WGS sequence"/>
</dbReference>